<evidence type="ECO:0000256" key="2">
    <source>
        <dbReference type="ARBA" id="ARBA00022723"/>
    </source>
</evidence>
<dbReference type="PANTHER" id="PTHR43177">
    <property type="entry name" value="PROTEIN NRFC"/>
    <property type="match status" value="1"/>
</dbReference>
<dbReference type="CDD" id="cd10551">
    <property type="entry name" value="PsrB"/>
    <property type="match status" value="1"/>
</dbReference>
<sequence>MRYGMVIDLARCIGCQSCTAFCKVKNGTPPGVFLSKVLVHEVGRYPNTQVVYQPMLCMHCEQAPCVQVCPTGASYKRPDGIVAVDADRCMGCRYCVAACPYGARSFVESLQPYYPGFEPTPYEKVAHANHQAGVVEKCNFCMDRIERGEEPACVQTCPAKARTFGDLDDPNSEVSKLIARRHGYQLLAELGTNPSVYYLPA</sequence>
<evidence type="ECO:0000259" key="5">
    <source>
        <dbReference type="PROSITE" id="PS51379"/>
    </source>
</evidence>
<feature type="domain" description="4Fe-4S ferredoxin-type" evidence="5">
    <location>
        <begin position="3"/>
        <end position="32"/>
    </location>
</feature>
<evidence type="ECO:0000256" key="3">
    <source>
        <dbReference type="ARBA" id="ARBA00023004"/>
    </source>
</evidence>
<keyword evidence="7" id="KW-1185">Reference proteome</keyword>
<reference evidence="6 7" key="1">
    <citation type="journal article" date="2024" name="Front. Microbiol.">
        <title>Novel thermophilic genera Geochorda gen. nov. and Carboxydochorda gen. nov. from the deep terrestrial subsurface reveal the ecophysiological diversity in the class Limnochordia.</title>
        <authorList>
            <person name="Karnachuk O.V."/>
            <person name="Lukina A.P."/>
            <person name="Avakyan M.R."/>
            <person name="Kadnikov V.V."/>
            <person name="Begmatov S."/>
            <person name="Beletsky A.V."/>
            <person name="Vlasova K.G."/>
            <person name="Novikov A.A."/>
            <person name="Shcherbakova V.A."/>
            <person name="Mardanov A.V."/>
            <person name="Ravin N.V."/>
        </authorList>
    </citation>
    <scope>NUCLEOTIDE SEQUENCE [LARGE SCALE GENOMIC DNA]</scope>
    <source>
        <strain evidence="6 7">L945</strain>
    </source>
</reference>
<feature type="domain" description="4Fe-4S ferredoxin-type" evidence="5">
    <location>
        <begin position="80"/>
        <end position="109"/>
    </location>
</feature>
<name>A0ABZ1BW03_9FIRM</name>
<dbReference type="InterPro" id="IPR050954">
    <property type="entry name" value="ET_IronSulfur_Cluster-Binding"/>
</dbReference>
<dbReference type="NCBIfam" id="NF045797">
    <property type="entry name" value="DsrO"/>
    <property type="match status" value="1"/>
</dbReference>
<dbReference type="PANTHER" id="PTHR43177:SF3">
    <property type="entry name" value="PROTEIN NRFC HOMOLOG"/>
    <property type="match status" value="1"/>
</dbReference>
<feature type="domain" description="4Fe-4S ferredoxin-type" evidence="5">
    <location>
        <begin position="48"/>
        <end position="79"/>
    </location>
</feature>
<keyword evidence="2" id="KW-0479">Metal-binding</keyword>
<dbReference type="SUPFAM" id="SSF54862">
    <property type="entry name" value="4Fe-4S ferredoxins"/>
    <property type="match status" value="1"/>
</dbReference>
<dbReference type="PROSITE" id="PS00198">
    <property type="entry name" value="4FE4S_FER_1"/>
    <property type="match status" value="1"/>
</dbReference>
<proteinExistence type="predicted"/>
<dbReference type="InterPro" id="IPR017896">
    <property type="entry name" value="4Fe4S_Fe-S-bd"/>
</dbReference>
<dbReference type="Proteomes" id="UP001332192">
    <property type="component" value="Chromosome"/>
</dbReference>
<dbReference type="Gene3D" id="3.30.70.20">
    <property type="match status" value="2"/>
</dbReference>
<dbReference type="InterPro" id="IPR054822">
    <property type="entry name" value="DsrO-like"/>
</dbReference>
<dbReference type="PROSITE" id="PS51379">
    <property type="entry name" value="4FE4S_FER_2"/>
    <property type="match status" value="3"/>
</dbReference>
<evidence type="ECO:0000313" key="6">
    <source>
        <dbReference type="EMBL" id="WRP16851.1"/>
    </source>
</evidence>
<keyword evidence="4" id="KW-0411">Iron-sulfur</keyword>
<evidence type="ECO:0000313" key="7">
    <source>
        <dbReference type="Proteomes" id="UP001332192"/>
    </source>
</evidence>
<dbReference type="EMBL" id="CP141615">
    <property type="protein sequence ID" value="WRP16851.1"/>
    <property type="molecule type" value="Genomic_DNA"/>
</dbReference>
<organism evidence="6 7">
    <name type="scientific">Carboxydichorda subterranea</name>
    <dbReference type="NCBI Taxonomy" id="3109565"/>
    <lineage>
        <taxon>Bacteria</taxon>
        <taxon>Bacillati</taxon>
        <taxon>Bacillota</taxon>
        <taxon>Limnochordia</taxon>
        <taxon>Limnochordales</taxon>
        <taxon>Geochordaceae</taxon>
        <taxon>Carboxydichorda</taxon>
    </lineage>
</organism>
<dbReference type="RefSeq" id="WP_324716123.1">
    <property type="nucleotide sequence ID" value="NZ_CP141615.1"/>
</dbReference>
<evidence type="ECO:0000256" key="4">
    <source>
        <dbReference type="ARBA" id="ARBA00023014"/>
    </source>
</evidence>
<dbReference type="InterPro" id="IPR017900">
    <property type="entry name" value="4Fe4S_Fe_S_CS"/>
</dbReference>
<dbReference type="Pfam" id="PF13247">
    <property type="entry name" value="Fer4_11"/>
    <property type="match status" value="2"/>
</dbReference>
<protein>
    <submittedName>
        <fullName evidence="6">4Fe-4S dicluster domain-containing protein</fullName>
    </submittedName>
</protein>
<keyword evidence="3" id="KW-0408">Iron</keyword>
<keyword evidence="1" id="KW-0004">4Fe-4S</keyword>
<gene>
    <name evidence="6" type="ORF">U7230_12265</name>
</gene>
<dbReference type="Pfam" id="PF12800">
    <property type="entry name" value="Fer4_4"/>
    <property type="match status" value="1"/>
</dbReference>
<accession>A0ABZ1BW03</accession>
<evidence type="ECO:0000256" key="1">
    <source>
        <dbReference type="ARBA" id="ARBA00022485"/>
    </source>
</evidence>